<dbReference type="GO" id="GO:0030288">
    <property type="term" value="C:outer membrane-bounded periplasmic space"/>
    <property type="evidence" value="ECO:0007669"/>
    <property type="project" value="TreeGrafter"/>
</dbReference>
<name>A0A1W2CLU9_9FLAO</name>
<dbReference type="GO" id="GO:0004175">
    <property type="term" value="F:endopeptidase activity"/>
    <property type="evidence" value="ECO:0007669"/>
    <property type="project" value="TreeGrafter"/>
</dbReference>
<dbReference type="Pfam" id="PF03572">
    <property type="entry name" value="Peptidase_S41"/>
    <property type="match status" value="1"/>
</dbReference>
<dbReference type="SUPFAM" id="SSF52096">
    <property type="entry name" value="ClpP/crotonase"/>
    <property type="match status" value="1"/>
</dbReference>
<dbReference type="InterPro" id="IPR036034">
    <property type="entry name" value="PDZ_sf"/>
</dbReference>
<evidence type="ECO:0000313" key="3">
    <source>
        <dbReference type="Proteomes" id="UP000192360"/>
    </source>
</evidence>
<dbReference type="GO" id="GO:0008236">
    <property type="term" value="F:serine-type peptidase activity"/>
    <property type="evidence" value="ECO:0007669"/>
    <property type="project" value="InterPro"/>
</dbReference>
<dbReference type="GO" id="GO:0007165">
    <property type="term" value="P:signal transduction"/>
    <property type="evidence" value="ECO:0007669"/>
    <property type="project" value="TreeGrafter"/>
</dbReference>
<dbReference type="InterPro" id="IPR005151">
    <property type="entry name" value="Tail-specific_protease"/>
</dbReference>
<dbReference type="SMART" id="SM00245">
    <property type="entry name" value="TSPc"/>
    <property type="match status" value="1"/>
</dbReference>
<dbReference type="EMBL" id="FWXO01000007">
    <property type="protein sequence ID" value="SMC86189.1"/>
    <property type="molecule type" value="Genomic_DNA"/>
</dbReference>
<keyword evidence="2" id="KW-0378">Hydrolase</keyword>
<evidence type="ECO:0000259" key="1">
    <source>
        <dbReference type="SMART" id="SM00245"/>
    </source>
</evidence>
<accession>A0A1W2CLU9</accession>
<dbReference type="InterPro" id="IPR041613">
    <property type="entry name" value="Pept_S41_N"/>
</dbReference>
<dbReference type="PANTHER" id="PTHR32060:SF30">
    <property type="entry name" value="CARBOXY-TERMINAL PROCESSING PROTEASE CTPA"/>
    <property type="match status" value="1"/>
</dbReference>
<reference evidence="2 3" key="1">
    <citation type="submission" date="2017-04" db="EMBL/GenBank/DDBJ databases">
        <authorList>
            <person name="Afonso C.L."/>
            <person name="Miller P.J."/>
            <person name="Scott M.A."/>
            <person name="Spackman E."/>
            <person name="Goraichik I."/>
            <person name="Dimitrov K.M."/>
            <person name="Suarez D.L."/>
            <person name="Swayne D.E."/>
        </authorList>
    </citation>
    <scope>NUCLEOTIDE SEQUENCE [LARGE SCALE GENOMIC DNA]</scope>
    <source>
        <strain evidence="2 3">DSM 21164</strain>
    </source>
</reference>
<dbReference type="CDD" id="cd07561">
    <property type="entry name" value="Peptidase_S41_CPP_like"/>
    <property type="match status" value="1"/>
</dbReference>
<dbReference type="Pfam" id="PF18294">
    <property type="entry name" value="Pept_S41_N"/>
    <property type="match status" value="1"/>
</dbReference>
<organism evidence="2 3">
    <name type="scientific">Cellulophaga tyrosinoxydans</name>
    <dbReference type="NCBI Taxonomy" id="504486"/>
    <lineage>
        <taxon>Bacteria</taxon>
        <taxon>Pseudomonadati</taxon>
        <taxon>Bacteroidota</taxon>
        <taxon>Flavobacteriia</taxon>
        <taxon>Flavobacteriales</taxon>
        <taxon>Flavobacteriaceae</taxon>
        <taxon>Cellulophaga</taxon>
    </lineage>
</organism>
<dbReference type="InterPro" id="IPR029045">
    <property type="entry name" value="ClpP/crotonase-like_dom_sf"/>
</dbReference>
<proteinExistence type="predicted"/>
<keyword evidence="3" id="KW-1185">Reference proteome</keyword>
<dbReference type="RefSeq" id="WP_084063025.1">
    <property type="nucleotide sequence ID" value="NZ_FWXO01000007.1"/>
</dbReference>
<keyword evidence="2" id="KW-0645">Protease</keyword>
<dbReference type="Gene3D" id="3.30.750.170">
    <property type="match status" value="1"/>
</dbReference>
<dbReference type="STRING" id="504486.SAMN05660703_3059"/>
<gene>
    <name evidence="2" type="ORF">SAMN05660703_3059</name>
</gene>
<dbReference type="AlphaFoldDB" id="A0A1W2CLU9"/>
<protein>
    <submittedName>
        <fullName evidence="2">C-terminal processing protease CtpA/Prc, contains a PDZ domain</fullName>
    </submittedName>
</protein>
<dbReference type="Gene3D" id="3.90.226.10">
    <property type="entry name" value="2-enoyl-CoA Hydratase, Chain A, domain 1"/>
    <property type="match status" value="1"/>
</dbReference>
<feature type="domain" description="Tail specific protease" evidence="1">
    <location>
        <begin position="202"/>
        <end position="418"/>
    </location>
</feature>
<dbReference type="PROSITE" id="PS51257">
    <property type="entry name" value="PROKAR_LIPOPROTEIN"/>
    <property type="match status" value="1"/>
</dbReference>
<dbReference type="GO" id="GO:0006508">
    <property type="term" value="P:proteolysis"/>
    <property type="evidence" value="ECO:0007669"/>
    <property type="project" value="UniProtKB-KW"/>
</dbReference>
<evidence type="ECO:0000313" key="2">
    <source>
        <dbReference type="EMBL" id="SMC86189.1"/>
    </source>
</evidence>
<dbReference type="OrthoDB" id="7168509at2"/>
<sequence>MKKIPLLLVSAYLFIFTGCKKDDPAEPEIITPDVVLNNEVNEFIWKGMNSWYLWQSEVSVLADNNFADNNEFYTYLNGFTESRTLFSNLQTTKDRFSAIVSDYDILFNSFAGVAKTSGVEYTLVRPPEGGNRVIGVVRYIINGSDASSKDIKRGDIFYAVNGTELFAETDATGSITNSNLDLLNADSYTLNLSTIENNVTTPNGVNVPLTQQELTENPILISKVIETNGKKVGYIMYNSFTSNFDSQLNDAFLTFKNANIDELVVDLRYNRGGSVQSSIRLGSMITGQFTGQLFSREKWNDKWQALFSSDNNFTNTVNNAVLNSLGMTRVFIIATDDSASASELLINSLKPYIEVVHVGDVTVGKNEFSVTLVDNPGQQAELTNGSFISLPYIVFNDNSIADANRNHKYAMQPLVGTNENADGFSEFTTGLVPDIEIPESLINLGELGNPTEPLLAAALDRINGTTGKSYLLTTPKNLQIKTITSSNKMKPFRDVMLQDTKKIFK</sequence>
<dbReference type="Gene3D" id="2.30.42.10">
    <property type="match status" value="1"/>
</dbReference>
<dbReference type="Proteomes" id="UP000192360">
    <property type="component" value="Unassembled WGS sequence"/>
</dbReference>
<dbReference type="PANTHER" id="PTHR32060">
    <property type="entry name" value="TAIL-SPECIFIC PROTEASE"/>
    <property type="match status" value="1"/>
</dbReference>